<organism evidence="1 2">
    <name type="scientific">Butyricimonas virosa</name>
    <dbReference type="NCBI Taxonomy" id="544645"/>
    <lineage>
        <taxon>Bacteria</taxon>
        <taxon>Pseudomonadati</taxon>
        <taxon>Bacteroidota</taxon>
        <taxon>Bacteroidia</taxon>
        <taxon>Bacteroidales</taxon>
        <taxon>Odoribacteraceae</taxon>
        <taxon>Butyricimonas</taxon>
    </lineage>
</organism>
<protein>
    <submittedName>
        <fullName evidence="1">Uncharacterized protein</fullName>
    </submittedName>
</protein>
<evidence type="ECO:0000313" key="1">
    <source>
        <dbReference type="EMBL" id="HJF71802.1"/>
    </source>
</evidence>
<comment type="caution">
    <text evidence="1">The sequence shown here is derived from an EMBL/GenBank/DDBJ whole genome shotgun (WGS) entry which is preliminary data.</text>
</comment>
<evidence type="ECO:0000313" key="2">
    <source>
        <dbReference type="Proteomes" id="UP000742098"/>
    </source>
</evidence>
<name>A0A921H5D9_9BACT</name>
<dbReference type="Proteomes" id="UP000742098">
    <property type="component" value="Unassembled WGS sequence"/>
</dbReference>
<sequence length="262" mass="30212">MKKEIKKSSLFFEGKQHLTHFAAEQDVAEELFELLSEVRELYLQNVIADGKRYDRYVDDFINSHRYINCDSAVCRNCHEMNIHIVKGLLTECTHLIHPLFTASDFSFEECMELRRQYDRSDPLPTPVVHHNDGLVKAPPLSFGCNFTQEQMTGIVSCANTYHLFCVSMLYVEDMEALFSCKEAFHIRVNNLRHVVILFDALLENSFIQSRWQSVLDKGRFLQSKDGSRFITASNLSSALSAVRKDMTSVAYGIKRVIKELKQ</sequence>
<proteinExistence type="predicted"/>
<dbReference type="EMBL" id="DYVS01000258">
    <property type="protein sequence ID" value="HJF71802.1"/>
    <property type="molecule type" value="Genomic_DNA"/>
</dbReference>
<dbReference type="AlphaFoldDB" id="A0A921H5D9"/>
<accession>A0A921H5D9</accession>
<reference evidence="1" key="1">
    <citation type="journal article" date="2021" name="PeerJ">
        <title>Extensive microbial diversity within the chicken gut microbiome revealed by metagenomics and culture.</title>
        <authorList>
            <person name="Gilroy R."/>
            <person name="Ravi A."/>
            <person name="Getino M."/>
            <person name="Pursley I."/>
            <person name="Horton D.L."/>
            <person name="Alikhan N.F."/>
            <person name="Baker D."/>
            <person name="Gharbi K."/>
            <person name="Hall N."/>
            <person name="Watson M."/>
            <person name="Adriaenssens E.M."/>
            <person name="Foster-Nyarko E."/>
            <person name="Jarju S."/>
            <person name="Secka A."/>
            <person name="Antonio M."/>
            <person name="Oren A."/>
            <person name="Chaudhuri R.R."/>
            <person name="La Ragione R."/>
            <person name="Hildebrand F."/>
            <person name="Pallen M.J."/>
        </authorList>
    </citation>
    <scope>NUCLEOTIDE SEQUENCE</scope>
    <source>
        <strain evidence="1">6966</strain>
    </source>
</reference>
<reference evidence="1" key="2">
    <citation type="submission" date="2021-09" db="EMBL/GenBank/DDBJ databases">
        <authorList>
            <person name="Gilroy R."/>
        </authorList>
    </citation>
    <scope>NUCLEOTIDE SEQUENCE</scope>
    <source>
        <strain evidence="1">6966</strain>
    </source>
</reference>
<gene>
    <name evidence="1" type="ORF">K8V05_13695</name>
</gene>